<feature type="region of interest" description="Disordered" evidence="3">
    <location>
        <begin position="1"/>
        <end position="28"/>
    </location>
</feature>
<dbReference type="Pfam" id="PF00161">
    <property type="entry name" value="RIP"/>
    <property type="match status" value="1"/>
</dbReference>
<protein>
    <recommendedName>
        <fullName evidence="4">OTU domain-containing protein</fullName>
    </recommendedName>
</protein>
<dbReference type="Gene3D" id="3.90.70.80">
    <property type="match status" value="1"/>
</dbReference>
<evidence type="ECO:0000256" key="3">
    <source>
        <dbReference type="SAM" id="MobiDB-lite"/>
    </source>
</evidence>
<dbReference type="SUPFAM" id="SSF54001">
    <property type="entry name" value="Cysteine proteinases"/>
    <property type="match status" value="1"/>
</dbReference>
<dbReference type="InterPro" id="IPR036041">
    <property type="entry name" value="Ribosome-inact_prot_sf"/>
</dbReference>
<comment type="similarity">
    <text evidence="2">Belongs to the ribosome-inactivating protein family.</text>
</comment>
<organism evidence="5 6">
    <name type="scientific">Castilleja foliolosa</name>
    <dbReference type="NCBI Taxonomy" id="1961234"/>
    <lineage>
        <taxon>Eukaryota</taxon>
        <taxon>Viridiplantae</taxon>
        <taxon>Streptophyta</taxon>
        <taxon>Embryophyta</taxon>
        <taxon>Tracheophyta</taxon>
        <taxon>Spermatophyta</taxon>
        <taxon>Magnoliopsida</taxon>
        <taxon>eudicotyledons</taxon>
        <taxon>Gunneridae</taxon>
        <taxon>Pentapetalae</taxon>
        <taxon>asterids</taxon>
        <taxon>lamiids</taxon>
        <taxon>Lamiales</taxon>
        <taxon>Orobanchaceae</taxon>
        <taxon>Pedicularideae</taxon>
        <taxon>Castillejinae</taxon>
        <taxon>Castilleja</taxon>
    </lineage>
</organism>
<keyword evidence="2" id="KW-0652">Protein synthesis inhibitor</keyword>
<reference evidence="6" key="1">
    <citation type="journal article" date="2024" name="IScience">
        <title>Strigolactones Initiate the Formation of Haustorium-like Structures in Castilleja.</title>
        <authorList>
            <person name="Buerger M."/>
            <person name="Peterson D."/>
            <person name="Chory J."/>
        </authorList>
    </citation>
    <scope>NUCLEOTIDE SEQUENCE [LARGE SCALE GENOMIC DNA]</scope>
</reference>
<name>A0ABD3BGY6_9LAMI</name>
<dbReference type="PANTHER" id="PTHR12419">
    <property type="entry name" value="OTU DOMAIN CONTAINING PROTEIN"/>
    <property type="match status" value="1"/>
</dbReference>
<proteinExistence type="inferred from homology"/>
<dbReference type="AlphaFoldDB" id="A0ABD3BGY6"/>
<gene>
    <name evidence="5" type="ORF">CASFOL_039065</name>
</gene>
<dbReference type="InterPro" id="IPR050704">
    <property type="entry name" value="Peptidase_C85-like"/>
</dbReference>
<evidence type="ECO:0000256" key="2">
    <source>
        <dbReference type="RuleBase" id="RU004915"/>
    </source>
</evidence>
<dbReference type="GO" id="GO:0017148">
    <property type="term" value="P:negative regulation of translation"/>
    <property type="evidence" value="ECO:0007669"/>
    <property type="project" value="UniProtKB-KW"/>
</dbReference>
<dbReference type="InterPro" id="IPR038765">
    <property type="entry name" value="Papain-like_cys_pep_sf"/>
</dbReference>
<dbReference type="Proteomes" id="UP001632038">
    <property type="component" value="Unassembled WGS sequence"/>
</dbReference>
<evidence type="ECO:0000256" key="1">
    <source>
        <dbReference type="ARBA" id="ARBA00010407"/>
    </source>
</evidence>
<sequence length="452" mass="52011">MTKKVSKKGNDEGKKSKEGEIDDEGRKKSKEGEIAIKAINDEGAIYLYQYESSEHYTDFIDEIRLDLAETKEGDVFVLPHTEGTRKYSHVNILFSETAKIRVKILRINAYAVAFAIDEGDWHWFRNHAPVGEQNLLSLTSSDYGSMMTDANFGDLGDVRVGQSDLDGAYHAMKKYLKTDQKLQEKIPAARAIITIIILICEAARFNDIKSKIVDKYDLGYSLYEEEHDEKRLEKRVKGWSATCKRLDKDVHIRMTQYTDWMIYKEKVERTICAVDKIEIKEELSDSANPKPPEGYNERKIPGDGHCQFRGLSLQIYLTEDDHDKVRREVLEQLERYPDFYKYFNAPDVDGHQVYDFDGEFKTYLAKITGGDWGDALTLQAAADLYNLEVLTFTLGAQSVWTEYKTTRNEAQRGRDMELPASPDTPTPNNSVVRKVYLSYYKDDKHYNSLSPK</sequence>
<evidence type="ECO:0000313" key="6">
    <source>
        <dbReference type="Proteomes" id="UP001632038"/>
    </source>
</evidence>
<evidence type="ECO:0000259" key="4">
    <source>
        <dbReference type="PROSITE" id="PS50802"/>
    </source>
</evidence>
<dbReference type="PRINTS" id="PR00396">
    <property type="entry name" value="SHIGARICIN"/>
</dbReference>
<dbReference type="EMBL" id="JAVIJP010000087">
    <property type="protein sequence ID" value="KAL3616671.1"/>
    <property type="molecule type" value="Genomic_DNA"/>
</dbReference>
<accession>A0ABD3BGY6</accession>
<comment type="caution">
    <text evidence="5">The sequence shown here is derived from an EMBL/GenBank/DDBJ whole genome shotgun (WGS) entry which is preliminary data.</text>
</comment>
<feature type="domain" description="OTU" evidence="4">
    <location>
        <begin position="295"/>
        <end position="452"/>
    </location>
</feature>
<dbReference type="GO" id="GO:0030598">
    <property type="term" value="F:rRNA N-glycosylase activity"/>
    <property type="evidence" value="ECO:0007669"/>
    <property type="project" value="UniProtKB-EC"/>
</dbReference>
<keyword evidence="2" id="KW-0800">Toxin</keyword>
<dbReference type="SUPFAM" id="SSF56371">
    <property type="entry name" value="Ribosome inactivating proteins (RIP)"/>
    <property type="match status" value="1"/>
</dbReference>
<evidence type="ECO:0000313" key="5">
    <source>
        <dbReference type="EMBL" id="KAL3616671.1"/>
    </source>
</evidence>
<dbReference type="InterPro" id="IPR017989">
    <property type="entry name" value="Ribosome_inactivat_1/2"/>
</dbReference>
<dbReference type="GO" id="GO:0090729">
    <property type="term" value="F:toxin activity"/>
    <property type="evidence" value="ECO:0007669"/>
    <property type="project" value="UniProtKB-KW"/>
</dbReference>
<keyword evidence="2" id="KW-0611">Plant defense</keyword>
<comment type="catalytic activity">
    <reaction evidence="2">
        <text>Endohydrolysis of the N-glycosidic bond at one specific adenosine on the 28S rRNA.</text>
        <dbReference type="EC" id="3.2.2.22"/>
    </reaction>
</comment>
<dbReference type="InterPro" id="IPR016138">
    <property type="entry name" value="Ribosome_inactivat_prot_sub1"/>
</dbReference>
<feature type="compositionally biased region" description="Basic and acidic residues" evidence="3">
    <location>
        <begin position="8"/>
        <end position="28"/>
    </location>
</feature>
<dbReference type="Gene3D" id="3.40.420.10">
    <property type="entry name" value="Ricin (A subunit), domain 1"/>
    <property type="match status" value="1"/>
</dbReference>
<dbReference type="PROSITE" id="PS50802">
    <property type="entry name" value="OTU"/>
    <property type="match status" value="1"/>
</dbReference>
<keyword evidence="6" id="KW-1185">Reference proteome</keyword>
<keyword evidence="2" id="KW-0378">Hydrolase</keyword>
<dbReference type="InterPro" id="IPR001574">
    <property type="entry name" value="Ribosome_inactivat_prot"/>
</dbReference>
<dbReference type="GO" id="GO:0006952">
    <property type="term" value="P:defense response"/>
    <property type="evidence" value="ECO:0007669"/>
    <property type="project" value="UniProtKB-KW"/>
</dbReference>
<feature type="region of interest" description="Disordered" evidence="3">
    <location>
        <begin position="410"/>
        <end position="430"/>
    </location>
</feature>
<comment type="similarity">
    <text evidence="1">Belongs to the peptidase C85 family.</text>
</comment>
<dbReference type="PANTHER" id="PTHR12419:SF11">
    <property type="entry name" value="OTU DOMAIN-CONTAINING PROTEIN DDB_G0284757"/>
    <property type="match status" value="1"/>
</dbReference>
<dbReference type="InterPro" id="IPR003323">
    <property type="entry name" value="OTU_dom"/>
</dbReference>